<proteinExistence type="predicted"/>
<keyword evidence="1" id="KW-0175">Coiled coil</keyword>
<sequence>MFSRTSYAARPTRRSLQNLEAATVATAPKGFHALPYITAVAVGLVAYSASEIFLQQGLGPVQQQLENLHMKLDHMEDSMAEMSKEIKIIQAEVCRLHATTDEKRATCSRVQARLQALLEPEVQVK</sequence>
<evidence type="ECO:0000256" key="1">
    <source>
        <dbReference type="SAM" id="Coils"/>
    </source>
</evidence>
<keyword evidence="3" id="KW-1185">Reference proteome</keyword>
<evidence type="ECO:0000313" key="2">
    <source>
        <dbReference type="EMBL" id="KAK9814858.1"/>
    </source>
</evidence>
<dbReference type="Proteomes" id="UP001465755">
    <property type="component" value="Unassembled WGS sequence"/>
</dbReference>
<evidence type="ECO:0000313" key="3">
    <source>
        <dbReference type="Proteomes" id="UP001465755"/>
    </source>
</evidence>
<feature type="coiled-coil region" evidence="1">
    <location>
        <begin position="65"/>
        <end position="92"/>
    </location>
</feature>
<dbReference type="AlphaFoldDB" id="A0AAW1Q1Z0"/>
<comment type="caution">
    <text evidence="2">The sequence shown here is derived from an EMBL/GenBank/DDBJ whole genome shotgun (WGS) entry which is preliminary data.</text>
</comment>
<gene>
    <name evidence="2" type="ORF">WJX73_000353</name>
</gene>
<accession>A0AAW1Q1Z0</accession>
<protein>
    <submittedName>
        <fullName evidence="2">Uncharacterized protein</fullName>
    </submittedName>
</protein>
<organism evidence="2 3">
    <name type="scientific">Symbiochloris irregularis</name>
    <dbReference type="NCBI Taxonomy" id="706552"/>
    <lineage>
        <taxon>Eukaryota</taxon>
        <taxon>Viridiplantae</taxon>
        <taxon>Chlorophyta</taxon>
        <taxon>core chlorophytes</taxon>
        <taxon>Trebouxiophyceae</taxon>
        <taxon>Trebouxiales</taxon>
        <taxon>Trebouxiaceae</taxon>
        <taxon>Symbiochloris</taxon>
    </lineage>
</organism>
<reference evidence="2 3" key="1">
    <citation type="journal article" date="2024" name="Nat. Commun.">
        <title>Phylogenomics reveals the evolutionary origins of lichenization in chlorophyte algae.</title>
        <authorList>
            <person name="Puginier C."/>
            <person name="Libourel C."/>
            <person name="Otte J."/>
            <person name="Skaloud P."/>
            <person name="Haon M."/>
            <person name="Grisel S."/>
            <person name="Petersen M."/>
            <person name="Berrin J.G."/>
            <person name="Delaux P.M."/>
            <person name="Dal Grande F."/>
            <person name="Keller J."/>
        </authorList>
    </citation>
    <scope>NUCLEOTIDE SEQUENCE [LARGE SCALE GENOMIC DNA]</scope>
    <source>
        <strain evidence="2 3">SAG 2036</strain>
    </source>
</reference>
<dbReference type="EMBL" id="JALJOQ010000001">
    <property type="protein sequence ID" value="KAK9814858.1"/>
    <property type="molecule type" value="Genomic_DNA"/>
</dbReference>
<name>A0AAW1Q1Z0_9CHLO</name>